<dbReference type="SUPFAM" id="SSF51905">
    <property type="entry name" value="FAD/NAD(P)-binding domain"/>
    <property type="match status" value="1"/>
</dbReference>
<keyword evidence="1" id="KW-0560">Oxidoreductase</keyword>
<proteinExistence type="predicted"/>
<sequence>MTVVGAGIIGVSCSYRLARYGDVQVTLVDPSLPGGGTSSTGMAWLNASNKRPRDYFELNYAGVREYHRMKEELDLDWIHLSGSIASERYTPNLPSRLDELEGWGYPVERVRGKEIEERFGIGIRVGDPEELFAHYPAEGWIDVPGALSYMMAEAARGDFSYRFGCPVTSVERTPGAFRVTLGDGTQFLSDYVVNAAGPKADRVARMLGRHLPLAPTKGLTLRLHAPDTAIEKVVLSEAVDIRPDGPECFRIHNNAVDGLMAQGAATDRPELVAELFGRAVEVVPELKAARIVAEYFGIRPIPADSFSSIGEVAGLPGYIEAVTHSGVTMGPLVGGMVADLVRTGNRSELLTNRFSPSRFTEEEDF</sequence>
<evidence type="ECO:0000313" key="4">
    <source>
        <dbReference type="Proteomes" id="UP000695264"/>
    </source>
</evidence>
<reference evidence="3 4" key="1">
    <citation type="submission" date="2020-03" db="EMBL/GenBank/DDBJ databases">
        <title>WGS of actinomycetes isolated from Thailand.</title>
        <authorList>
            <person name="Thawai C."/>
        </authorList>
    </citation>
    <scope>NUCLEOTIDE SEQUENCE [LARGE SCALE GENOMIC DNA]</scope>
    <source>
        <strain evidence="3 4">PLAI 1-29</strain>
    </source>
</reference>
<dbReference type="Gene3D" id="3.50.50.60">
    <property type="entry name" value="FAD/NAD(P)-binding domain"/>
    <property type="match status" value="1"/>
</dbReference>
<protein>
    <submittedName>
        <fullName evidence="3">FAD-binding oxidoreductase</fullName>
    </submittedName>
</protein>
<dbReference type="PANTHER" id="PTHR13847">
    <property type="entry name" value="SARCOSINE DEHYDROGENASE-RELATED"/>
    <property type="match status" value="1"/>
</dbReference>
<dbReference type="EMBL" id="JAATEN010000005">
    <property type="protein sequence ID" value="NJQ00482.1"/>
    <property type="molecule type" value="Genomic_DNA"/>
</dbReference>
<evidence type="ECO:0000256" key="1">
    <source>
        <dbReference type="ARBA" id="ARBA00023002"/>
    </source>
</evidence>
<dbReference type="RefSeq" id="WP_168101103.1">
    <property type="nucleotide sequence ID" value="NZ_JAATEN010000005.1"/>
</dbReference>
<dbReference type="Pfam" id="PF01266">
    <property type="entry name" value="DAO"/>
    <property type="match status" value="1"/>
</dbReference>
<feature type="domain" description="FAD dependent oxidoreductase" evidence="2">
    <location>
        <begin position="2"/>
        <end position="340"/>
    </location>
</feature>
<comment type="caution">
    <text evidence="3">The sequence shown here is derived from an EMBL/GenBank/DDBJ whole genome shotgun (WGS) entry which is preliminary data.</text>
</comment>
<keyword evidence="4" id="KW-1185">Reference proteome</keyword>
<dbReference type="InterPro" id="IPR006076">
    <property type="entry name" value="FAD-dep_OxRdtase"/>
</dbReference>
<dbReference type="InterPro" id="IPR036188">
    <property type="entry name" value="FAD/NAD-bd_sf"/>
</dbReference>
<dbReference type="Gene3D" id="3.30.9.10">
    <property type="entry name" value="D-Amino Acid Oxidase, subunit A, domain 2"/>
    <property type="match status" value="1"/>
</dbReference>
<dbReference type="PANTHER" id="PTHR13847:SF289">
    <property type="entry name" value="GLYCINE OXIDASE"/>
    <property type="match status" value="1"/>
</dbReference>
<evidence type="ECO:0000259" key="2">
    <source>
        <dbReference type="Pfam" id="PF01266"/>
    </source>
</evidence>
<dbReference type="Proteomes" id="UP000695264">
    <property type="component" value="Unassembled WGS sequence"/>
</dbReference>
<name>A0ABX1BRY5_9ACTN</name>
<organism evidence="3 4">
    <name type="scientific">Streptomyces zingiberis</name>
    <dbReference type="NCBI Taxonomy" id="2053010"/>
    <lineage>
        <taxon>Bacteria</taxon>
        <taxon>Bacillati</taxon>
        <taxon>Actinomycetota</taxon>
        <taxon>Actinomycetes</taxon>
        <taxon>Kitasatosporales</taxon>
        <taxon>Streptomycetaceae</taxon>
        <taxon>Streptomyces</taxon>
    </lineage>
</organism>
<gene>
    <name evidence="3" type="ORF">HCK00_08005</name>
</gene>
<evidence type="ECO:0000313" key="3">
    <source>
        <dbReference type="EMBL" id="NJQ00482.1"/>
    </source>
</evidence>
<accession>A0ABX1BRY5</accession>